<feature type="transmembrane region" description="Helical" evidence="6">
    <location>
        <begin position="212"/>
        <end position="231"/>
    </location>
</feature>
<evidence type="ECO:0000256" key="6">
    <source>
        <dbReference type="SAM" id="Phobius"/>
    </source>
</evidence>
<dbReference type="OrthoDB" id="5847346at2"/>
<dbReference type="RefSeq" id="WP_036748105.1">
    <property type="nucleotide sequence ID" value="NZ_JAGSGC010000011.1"/>
</dbReference>
<evidence type="ECO:0000313" key="7">
    <source>
        <dbReference type="EMBL" id="KDM93338.1"/>
    </source>
</evidence>
<dbReference type="PANTHER" id="PTHR23513">
    <property type="entry name" value="INTEGRAL MEMBRANE EFFLUX PROTEIN-RELATED"/>
    <property type="match status" value="1"/>
</dbReference>
<dbReference type="InterPro" id="IPR011701">
    <property type="entry name" value="MFS"/>
</dbReference>
<comment type="caution">
    <text evidence="7">The sequence shown here is derived from an EMBL/GenBank/DDBJ whole genome shotgun (WGS) entry which is preliminary data.</text>
</comment>
<feature type="transmembrane region" description="Helical" evidence="6">
    <location>
        <begin position="366"/>
        <end position="386"/>
    </location>
</feature>
<feature type="transmembrane region" description="Helical" evidence="6">
    <location>
        <begin position="12"/>
        <end position="30"/>
    </location>
</feature>
<sequence>MMSRTATYLTGRFFDGISSGMFMLALPWVMLSQGDMGVFVAAVSLVCTALSFLATPFTATLIDRHSRKNILVTIQIIQSSTALAVLVAFQFQADSIWLLALAQLIFWLTNDMAWSTNNAFTQENYDKADYAKVTGQQEVVIQLTTLGAGAAGIVLLNLWSMREFALLASLASGIAAVSYQLTPYRRQLMTHQPQAFFRQLSESRQIFARQPAFYLFLALSCLTYPMLTYLAKLVPVYFSEQHISGSWFASWSLSYGIGALITGLLITRLLACISHEKAMTGSVMIMGCLLMIMSVWLTPEVLVSVTVILGFFNALNRIARTNKLNHEVSIHERGRIEGGLKLFSVMSQGLSFVLIAILSHLQITELGFAIMAVIILLAGLSMQFLYRRQAHVHLAPA</sequence>
<feature type="transmembrane region" description="Helical" evidence="6">
    <location>
        <begin position="36"/>
        <end position="58"/>
    </location>
</feature>
<dbReference type="GO" id="GO:0022857">
    <property type="term" value="F:transmembrane transporter activity"/>
    <property type="evidence" value="ECO:0007669"/>
    <property type="project" value="InterPro"/>
</dbReference>
<dbReference type="Pfam" id="PF07690">
    <property type="entry name" value="MFS_1"/>
    <property type="match status" value="1"/>
</dbReference>
<dbReference type="PANTHER" id="PTHR23513:SF11">
    <property type="entry name" value="STAPHYLOFERRIN A TRANSPORTER"/>
    <property type="match status" value="1"/>
</dbReference>
<evidence type="ECO:0000256" key="4">
    <source>
        <dbReference type="ARBA" id="ARBA00022989"/>
    </source>
</evidence>
<feature type="transmembrane region" description="Helical" evidence="6">
    <location>
        <begin position="251"/>
        <end position="271"/>
    </location>
</feature>
<feature type="transmembrane region" description="Helical" evidence="6">
    <location>
        <begin position="139"/>
        <end position="158"/>
    </location>
</feature>
<feature type="transmembrane region" description="Helical" evidence="6">
    <location>
        <begin position="164"/>
        <end position="182"/>
    </location>
</feature>
<keyword evidence="3 6" id="KW-0812">Transmembrane</keyword>
<gene>
    <name evidence="7" type="ORF">EA58_01635</name>
</gene>
<dbReference type="STRING" id="1654360.EA58_01635"/>
<evidence type="ECO:0000313" key="8">
    <source>
        <dbReference type="Proteomes" id="UP000027192"/>
    </source>
</evidence>
<feature type="transmembrane region" description="Helical" evidence="6">
    <location>
        <begin position="278"/>
        <end position="296"/>
    </location>
</feature>
<protein>
    <submittedName>
        <fullName evidence="7">MFS transporter</fullName>
    </submittedName>
</protein>
<organism evidence="7 8">
    <name type="scientific">Photobacterium galatheae</name>
    <dbReference type="NCBI Taxonomy" id="1654360"/>
    <lineage>
        <taxon>Bacteria</taxon>
        <taxon>Pseudomonadati</taxon>
        <taxon>Pseudomonadota</taxon>
        <taxon>Gammaproteobacteria</taxon>
        <taxon>Vibrionales</taxon>
        <taxon>Vibrionaceae</taxon>
        <taxon>Photobacterium</taxon>
    </lineage>
</organism>
<dbReference type="SUPFAM" id="SSF103473">
    <property type="entry name" value="MFS general substrate transporter"/>
    <property type="match status" value="1"/>
</dbReference>
<name>A0A066S126_9GAMM</name>
<keyword evidence="4 6" id="KW-1133">Transmembrane helix</keyword>
<keyword evidence="8" id="KW-1185">Reference proteome</keyword>
<proteinExistence type="predicted"/>
<evidence type="ECO:0000256" key="3">
    <source>
        <dbReference type="ARBA" id="ARBA00022692"/>
    </source>
</evidence>
<feature type="transmembrane region" description="Helical" evidence="6">
    <location>
        <begin position="95"/>
        <end position="114"/>
    </location>
</feature>
<feature type="transmembrane region" description="Helical" evidence="6">
    <location>
        <begin position="302"/>
        <end position="319"/>
    </location>
</feature>
<reference evidence="7 8" key="1">
    <citation type="submission" date="2014-04" db="EMBL/GenBank/DDBJ databases">
        <title>Draft genome sequence of Photobacterium halotolerans S2753: a solonamide, ngercheumicin and holomycin producer.</title>
        <authorList>
            <person name="Machado H.R."/>
            <person name="Gram L."/>
        </authorList>
    </citation>
    <scope>NUCLEOTIDE SEQUENCE [LARGE SCALE GENOMIC DNA]</scope>
    <source>
        <strain evidence="7 8">S2753</strain>
    </source>
</reference>
<dbReference type="Proteomes" id="UP000027192">
    <property type="component" value="Unassembled WGS sequence"/>
</dbReference>
<comment type="subcellular location">
    <subcellularLocation>
        <location evidence="1">Cell membrane</location>
        <topology evidence="1">Multi-pass membrane protein</topology>
    </subcellularLocation>
</comment>
<dbReference type="Gene3D" id="1.20.1250.20">
    <property type="entry name" value="MFS general substrate transporter like domains"/>
    <property type="match status" value="1"/>
</dbReference>
<dbReference type="InterPro" id="IPR036259">
    <property type="entry name" value="MFS_trans_sf"/>
</dbReference>
<dbReference type="AlphaFoldDB" id="A0A066S126"/>
<dbReference type="GO" id="GO:0005886">
    <property type="term" value="C:plasma membrane"/>
    <property type="evidence" value="ECO:0007669"/>
    <property type="project" value="UniProtKB-SubCell"/>
</dbReference>
<keyword evidence="2" id="KW-1003">Cell membrane</keyword>
<dbReference type="EMBL" id="JMIB01000003">
    <property type="protein sequence ID" value="KDM93338.1"/>
    <property type="molecule type" value="Genomic_DNA"/>
</dbReference>
<evidence type="ECO:0000256" key="5">
    <source>
        <dbReference type="ARBA" id="ARBA00023136"/>
    </source>
</evidence>
<accession>A0A066S126</accession>
<keyword evidence="5 6" id="KW-0472">Membrane</keyword>
<feature type="transmembrane region" description="Helical" evidence="6">
    <location>
        <begin position="340"/>
        <end position="360"/>
    </location>
</feature>
<evidence type="ECO:0000256" key="1">
    <source>
        <dbReference type="ARBA" id="ARBA00004651"/>
    </source>
</evidence>
<feature type="transmembrane region" description="Helical" evidence="6">
    <location>
        <begin position="70"/>
        <end position="89"/>
    </location>
</feature>
<evidence type="ECO:0000256" key="2">
    <source>
        <dbReference type="ARBA" id="ARBA00022475"/>
    </source>
</evidence>